<sequence length="173" mass="19672">DRGLPFSSFQDMILSDYIPDAGQMTISLSSLTSSVPYVYSAVKLCYSSTGFHRCRVWIDHQHSLINWRRSCLQLKSQSLLTTLNGFSSHRISNAPKSMRIQDIVEIYVDCCLISGSPPTFQRHKIGLEMNDRSVSIKCRKRSLDLIMQHSDHVEFIIHEIGQTRNIPVISSTP</sequence>
<dbReference type="AlphaFoldDB" id="A0A0H5RW10"/>
<dbReference type="EMBL" id="HACM01012502">
    <property type="protein sequence ID" value="CRZ12944.1"/>
    <property type="molecule type" value="Transcribed_RNA"/>
</dbReference>
<proteinExistence type="predicted"/>
<reference evidence="1" key="1">
    <citation type="submission" date="2015-04" db="EMBL/GenBank/DDBJ databases">
        <title>The genome sequence of the plant pathogenic Rhizarian Plasmodiophora brassicae reveals insights in its biotrophic life cycle and the origin of chitin synthesis.</title>
        <authorList>
            <person name="Schwelm A."/>
            <person name="Fogelqvist J."/>
            <person name="Knaust A."/>
            <person name="Julke S."/>
            <person name="Lilja T."/>
            <person name="Dhandapani V."/>
            <person name="Bonilla-Rosso G."/>
            <person name="Karlsson M."/>
            <person name="Shevchenko A."/>
            <person name="Choi S.R."/>
            <person name="Kim H.G."/>
            <person name="Park J.Y."/>
            <person name="Lim Y.P."/>
            <person name="Ludwig-Muller J."/>
            <person name="Dixelius C."/>
        </authorList>
    </citation>
    <scope>NUCLEOTIDE SEQUENCE</scope>
    <source>
        <tissue evidence="1">Potato root galls</tissue>
    </source>
</reference>
<accession>A0A0H5RW10</accession>
<evidence type="ECO:0000313" key="1">
    <source>
        <dbReference type="EMBL" id="CRZ12944.1"/>
    </source>
</evidence>
<organism evidence="1">
    <name type="scientific">Spongospora subterranea</name>
    <dbReference type="NCBI Taxonomy" id="70186"/>
    <lineage>
        <taxon>Eukaryota</taxon>
        <taxon>Sar</taxon>
        <taxon>Rhizaria</taxon>
        <taxon>Endomyxa</taxon>
        <taxon>Phytomyxea</taxon>
        <taxon>Plasmodiophorida</taxon>
        <taxon>Plasmodiophoridae</taxon>
        <taxon>Spongospora</taxon>
    </lineage>
</organism>
<name>A0A0H5RW10_9EUKA</name>
<feature type="non-terminal residue" evidence="1">
    <location>
        <position position="173"/>
    </location>
</feature>
<protein>
    <submittedName>
        <fullName evidence="1">Uncharacterized protein</fullName>
    </submittedName>
</protein>
<feature type="non-terminal residue" evidence="1">
    <location>
        <position position="1"/>
    </location>
</feature>